<organism evidence="3 4">
    <name type="scientific">Denitrobaculum tricleocarpae</name>
    <dbReference type="NCBI Taxonomy" id="2591009"/>
    <lineage>
        <taxon>Bacteria</taxon>
        <taxon>Pseudomonadati</taxon>
        <taxon>Pseudomonadota</taxon>
        <taxon>Alphaproteobacteria</taxon>
        <taxon>Rhodospirillales</taxon>
        <taxon>Rhodospirillaceae</taxon>
        <taxon>Denitrobaculum</taxon>
    </lineage>
</organism>
<evidence type="ECO:0000313" key="3">
    <source>
        <dbReference type="EMBL" id="TQV83896.1"/>
    </source>
</evidence>
<feature type="signal peptide" evidence="1">
    <location>
        <begin position="1"/>
        <end position="24"/>
    </location>
</feature>
<keyword evidence="4" id="KW-1185">Reference proteome</keyword>
<protein>
    <recommendedName>
        <fullName evidence="2">FlgO domain-containing protein</fullName>
    </recommendedName>
</protein>
<name>A0A545U356_9PROT</name>
<reference evidence="3 4" key="1">
    <citation type="submission" date="2019-06" db="EMBL/GenBank/DDBJ databases">
        <title>Whole genome sequence for Rhodospirillaceae sp. R148.</title>
        <authorList>
            <person name="Wang G."/>
        </authorList>
    </citation>
    <scope>NUCLEOTIDE SEQUENCE [LARGE SCALE GENOMIC DNA]</scope>
    <source>
        <strain evidence="3 4">R148</strain>
    </source>
</reference>
<evidence type="ECO:0000259" key="2">
    <source>
        <dbReference type="Pfam" id="PF17680"/>
    </source>
</evidence>
<dbReference type="Pfam" id="PF17680">
    <property type="entry name" value="FlgO"/>
    <property type="match status" value="1"/>
</dbReference>
<feature type="domain" description="FlgO" evidence="2">
    <location>
        <begin position="46"/>
        <end position="173"/>
    </location>
</feature>
<dbReference type="OrthoDB" id="8479562at2"/>
<dbReference type="AlphaFoldDB" id="A0A545U356"/>
<comment type="caution">
    <text evidence="3">The sequence shown here is derived from an EMBL/GenBank/DDBJ whole genome shotgun (WGS) entry which is preliminary data.</text>
</comment>
<dbReference type="RefSeq" id="WP_142895131.1">
    <property type="nucleotide sequence ID" value="NZ_ML660052.1"/>
</dbReference>
<gene>
    <name evidence="3" type="ORF">FKG95_04790</name>
</gene>
<dbReference type="Proteomes" id="UP000315252">
    <property type="component" value="Unassembled WGS sequence"/>
</dbReference>
<dbReference type="PROSITE" id="PS51257">
    <property type="entry name" value="PROKAR_LIPOPROTEIN"/>
    <property type="match status" value="1"/>
</dbReference>
<dbReference type="EMBL" id="VHSH01000001">
    <property type="protein sequence ID" value="TQV83896.1"/>
    <property type="molecule type" value="Genomic_DNA"/>
</dbReference>
<feature type="chain" id="PRO_5021998544" description="FlgO domain-containing protein" evidence="1">
    <location>
        <begin position="25"/>
        <end position="194"/>
    </location>
</feature>
<evidence type="ECO:0000256" key="1">
    <source>
        <dbReference type="SAM" id="SignalP"/>
    </source>
</evidence>
<keyword evidence="1" id="KW-0732">Signal</keyword>
<proteinExistence type="predicted"/>
<sequence>MHRKTKIFSALSLATLLLSGCVLDGNRPIKNPEPVDAHIGTQTYFATDTLVDTTLQPLDRGEPVLVASLVDIDDLRRSSTLGRMVAEQVSGRLAQLGYHVTEMKLRGSVAIKQQAGELVLSRQLQHLGQEHEAQAVVAGTYAVGSNQVHINLRLLRSTDGRVLSAVDYTLPLGQDTRALVPAKHENGWLVLPEG</sequence>
<accession>A0A545U356</accession>
<dbReference type="InterPro" id="IPR041215">
    <property type="entry name" value="FlgO_dom"/>
</dbReference>
<evidence type="ECO:0000313" key="4">
    <source>
        <dbReference type="Proteomes" id="UP000315252"/>
    </source>
</evidence>